<dbReference type="EMBL" id="QMIF01000011">
    <property type="protein sequence ID" value="TVM32283.1"/>
    <property type="molecule type" value="Genomic_DNA"/>
</dbReference>
<evidence type="ECO:0000256" key="4">
    <source>
        <dbReference type="ARBA" id="ARBA00022692"/>
    </source>
</evidence>
<keyword evidence="5 7" id="KW-1133">Transmembrane helix</keyword>
<comment type="caution">
    <text evidence="9">The sequence shown here is derived from an EMBL/GenBank/DDBJ whole genome shotgun (WGS) entry which is preliminary data.</text>
</comment>
<evidence type="ECO:0000256" key="3">
    <source>
        <dbReference type="ARBA" id="ARBA00022475"/>
    </source>
</evidence>
<dbReference type="GO" id="GO:0005886">
    <property type="term" value="C:plasma membrane"/>
    <property type="evidence" value="ECO:0007669"/>
    <property type="project" value="UniProtKB-SubCell"/>
</dbReference>
<feature type="transmembrane region" description="Helical" evidence="7">
    <location>
        <begin position="93"/>
        <end position="114"/>
    </location>
</feature>
<dbReference type="Proteomes" id="UP000434052">
    <property type="component" value="Unassembled WGS sequence"/>
</dbReference>
<dbReference type="InterPro" id="IPR005769">
    <property type="entry name" value="PhnE/PtxC"/>
</dbReference>
<dbReference type="SUPFAM" id="SSF161098">
    <property type="entry name" value="MetI-like"/>
    <property type="match status" value="1"/>
</dbReference>
<dbReference type="Pfam" id="PF00528">
    <property type="entry name" value="BPD_transp_1"/>
    <property type="match status" value="1"/>
</dbReference>
<dbReference type="InterPro" id="IPR035906">
    <property type="entry name" value="MetI-like_sf"/>
</dbReference>
<feature type="transmembrane region" description="Helical" evidence="7">
    <location>
        <begin position="141"/>
        <end position="164"/>
    </location>
</feature>
<keyword evidence="3" id="KW-1003">Cell membrane</keyword>
<comment type="similarity">
    <text evidence="7">Belongs to the binding-protein-dependent transport system permease family.</text>
</comment>
<dbReference type="OrthoDB" id="7820570at2"/>
<gene>
    <name evidence="9" type="primary">phnE</name>
    <name evidence="9" type="ORF">DQK91_15480</name>
</gene>
<keyword evidence="2 7" id="KW-0813">Transport</keyword>
<keyword evidence="4 7" id="KW-0812">Transmembrane</keyword>
<dbReference type="CDD" id="cd06261">
    <property type="entry name" value="TM_PBP2"/>
    <property type="match status" value="1"/>
</dbReference>
<evidence type="ECO:0000256" key="5">
    <source>
        <dbReference type="ARBA" id="ARBA00022989"/>
    </source>
</evidence>
<evidence type="ECO:0000256" key="7">
    <source>
        <dbReference type="RuleBase" id="RU363032"/>
    </source>
</evidence>
<dbReference type="GO" id="GO:0015416">
    <property type="term" value="F:ABC-type phosphonate transporter activity"/>
    <property type="evidence" value="ECO:0007669"/>
    <property type="project" value="InterPro"/>
</dbReference>
<dbReference type="PROSITE" id="PS50928">
    <property type="entry name" value="ABC_TM1"/>
    <property type="match status" value="1"/>
</dbReference>
<dbReference type="PANTHER" id="PTHR30043">
    <property type="entry name" value="PHOSPHONATES TRANSPORT SYSTEM PERMEASE PROTEIN"/>
    <property type="match status" value="1"/>
</dbReference>
<dbReference type="InterPro" id="IPR000515">
    <property type="entry name" value="MetI-like"/>
</dbReference>
<evidence type="ECO:0000259" key="8">
    <source>
        <dbReference type="PROSITE" id="PS50928"/>
    </source>
</evidence>
<organism evidence="9 10">
    <name type="scientific">Oceanidesulfovibrio marinus</name>
    <dbReference type="NCBI Taxonomy" id="370038"/>
    <lineage>
        <taxon>Bacteria</taxon>
        <taxon>Pseudomonadati</taxon>
        <taxon>Thermodesulfobacteriota</taxon>
        <taxon>Desulfovibrionia</taxon>
        <taxon>Desulfovibrionales</taxon>
        <taxon>Desulfovibrionaceae</taxon>
        <taxon>Oceanidesulfovibrio</taxon>
    </lineage>
</organism>
<evidence type="ECO:0000256" key="2">
    <source>
        <dbReference type="ARBA" id="ARBA00022448"/>
    </source>
</evidence>
<protein>
    <submittedName>
        <fullName evidence="9">Phosphonate ABC transporter, permease protein PhnE</fullName>
    </submittedName>
</protein>
<sequence>MKPHDTAAEERRFKDPSVVDHKLLPQRFKRMEPFSFVVLLACAAFFVSSLYGTDFSLLKIAHGVPYMLDLLSRMFPPDFSRLGAVGRALLETFQMALVGTVLGVLFSMVIGILATRSQTPSMVLYYISRGFIALFRTVPDLIWAIIFVVMVGLGPFAGTLAIMVDTIGFCGRFFAEAMEEVDPGPQEAWQALGATRLGVIFCAVIPAALPSFINTALFSLEKATRSSVVLGLVGAGGIGIELKVSMDMFMYDQASTIMLLIFFLVLIVERASTWLRQRVI</sequence>
<evidence type="ECO:0000313" key="9">
    <source>
        <dbReference type="EMBL" id="TVM32283.1"/>
    </source>
</evidence>
<dbReference type="NCBIfam" id="TIGR01097">
    <property type="entry name" value="PhnE"/>
    <property type="match status" value="1"/>
</dbReference>
<evidence type="ECO:0000313" key="10">
    <source>
        <dbReference type="Proteomes" id="UP000434052"/>
    </source>
</evidence>
<accession>A0A6P1ZEF4</accession>
<feature type="transmembrane region" description="Helical" evidence="7">
    <location>
        <begin position="250"/>
        <end position="268"/>
    </location>
</feature>
<evidence type="ECO:0000256" key="6">
    <source>
        <dbReference type="ARBA" id="ARBA00023136"/>
    </source>
</evidence>
<evidence type="ECO:0000256" key="1">
    <source>
        <dbReference type="ARBA" id="ARBA00004651"/>
    </source>
</evidence>
<proteinExistence type="inferred from homology"/>
<dbReference type="PANTHER" id="PTHR30043:SF1">
    <property type="entry name" value="ABC TRANSPORT SYSTEM PERMEASE PROTEIN P69"/>
    <property type="match status" value="1"/>
</dbReference>
<dbReference type="AlphaFoldDB" id="A0A6P1ZEF4"/>
<dbReference type="RefSeq" id="WP_144306295.1">
    <property type="nucleotide sequence ID" value="NZ_QMIF01000011.1"/>
</dbReference>
<feature type="transmembrane region" description="Helical" evidence="7">
    <location>
        <begin position="197"/>
        <end position="220"/>
    </location>
</feature>
<feature type="transmembrane region" description="Helical" evidence="7">
    <location>
        <begin position="34"/>
        <end position="52"/>
    </location>
</feature>
<reference evidence="9 10" key="1">
    <citation type="submission" date="2018-06" db="EMBL/GenBank/DDBJ databases">
        <title>Complete genome of Desulfovibrio marinus P48SEP.</title>
        <authorList>
            <person name="Crispim J.S."/>
            <person name="Vidigal P.M.P."/>
            <person name="Silva L.C.F."/>
            <person name="Araujo L.C."/>
            <person name="Laguardia C.N."/>
            <person name="Dias R.S."/>
            <person name="Sousa M.P."/>
            <person name="Paula S.O."/>
            <person name="Silva C."/>
        </authorList>
    </citation>
    <scope>NUCLEOTIDE SEQUENCE [LARGE SCALE GENOMIC DNA]</scope>
    <source>
        <strain evidence="9 10">P48SEP</strain>
    </source>
</reference>
<name>A0A6P1ZEF4_9BACT</name>
<comment type="subcellular location">
    <subcellularLocation>
        <location evidence="1 7">Cell membrane</location>
        <topology evidence="1 7">Multi-pass membrane protein</topology>
    </subcellularLocation>
</comment>
<dbReference type="Gene3D" id="1.10.3720.10">
    <property type="entry name" value="MetI-like"/>
    <property type="match status" value="1"/>
</dbReference>
<feature type="domain" description="ABC transmembrane type-1" evidence="8">
    <location>
        <begin position="89"/>
        <end position="272"/>
    </location>
</feature>
<keyword evidence="6 7" id="KW-0472">Membrane</keyword>